<feature type="compositionally biased region" description="Polar residues" evidence="1">
    <location>
        <begin position="1"/>
        <end position="15"/>
    </location>
</feature>
<accession>A0A2Z6NHN6</accession>
<dbReference type="Proteomes" id="UP000242715">
    <property type="component" value="Unassembled WGS sequence"/>
</dbReference>
<sequence>MDPTANMETTNLRTNCSRRHRQPRNKHISRTNASQSPTVKVFNHIRQKRSIAGCSRAIWTGVVRVANTDRRTTQSRIYIFEELIGMSGRKGNVSGAKEGDSGLSELRKIEREGGRRWFRRFEDEGDGGD</sequence>
<name>A0A2Z6NHN6_TRISU</name>
<evidence type="ECO:0000256" key="1">
    <source>
        <dbReference type="SAM" id="MobiDB-lite"/>
    </source>
</evidence>
<dbReference type="AlphaFoldDB" id="A0A2Z6NHN6"/>
<protein>
    <submittedName>
        <fullName evidence="2">Uncharacterized protein</fullName>
    </submittedName>
</protein>
<reference evidence="3" key="1">
    <citation type="journal article" date="2017" name="Front. Plant Sci.">
        <title>Climate Clever Clovers: New Paradigm to Reduce the Environmental Footprint of Ruminants by Breeding Low Methanogenic Forages Utilizing Haplotype Variation.</title>
        <authorList>
            <person name="Kaur P."/>
            <person name="Appels R."/>
            <person name="Bayer P.E."/>
            <person name="Keeble-Gagnere G."/>
            <person name="Wang J."/>
            <person name="Hirakawa H."/>
            <person name="Shirasawa K."/>
            <person name="Vercoe P."/>
            <person name="Stefanova K."/>
            <person name="Durmic Z."/>
            <person name="Nichols P."/>
            <person name="Revell C."/>
            <person name="Isobe S.N."/>
            <person name="Edwards D."/>
            <person name="Erskine W."/>
        </authorList>
    </citation>
    <scope>NUCLEOTIDE SEQUENCE [LARGE SCALE GENOMIC DNA]</scope>
    <source>
        <strain evidence="3">cv. Daliak</strain>
    </source>
</reference>
<proteinExistence type="predicted"/>
<gene>
    <name evidence="2" type="ORF">TSUD_364010</name>
</gene>
<dbReference type="EMBL" id="DF973591">
    <property type="protein sequence ID" value="GAU35445.1"/>
    <property type="molecule type" value="Genomic_DNA"/>
</dbReference>
<evidence type="ECO:0000313" key="2">
    <source>
        <dbReference type="EMBL" id="GAU35445.1"/>
    </source>
</evidence>
<feature type="region of interest" description="Disordered" evidence="1">
    <location>
        <begin position="1"/>
        <end position="37"/>
    </location>
</feature>
<evidence type="ECO:0000313" key="3">
    <source>
        <dbReference type="Proteomes" id="UP000242715"/>
    </source>
</evidence>
<feature type="compositionally biased region" description="Basic residues" evidence="1">
    <location>
        <begin position="16"/>
        <end position="29"/>
    </location>
</feature>
<organism evidence="2 3">
    <name type="scientific">Trifolium subterraneum</name>
    <name type="common">Subterranean clover</name>
    <dbReference type="NCBI Taxonomy" id="3900"/>
    <lineage>
        <taxon>Eukaryota</taxon>
        <taxon>Viridiplantae</taxon>
        <taxon>Streptophyta</taxon>
        <taxon>Embryophyta</taxon>
        <taxon>Tracheophyta</taxon>
        <taxon>Spermatophyta</taxon>
        <taxon>Magnoliopsida</taxon>
        <taxon>eudicotyledons</taxon>
        <taxon>Gunneridae</taxon>
        <taxon>Pentapetalae</taxon>
        <taxon>rosids</taxon>
        <taxon>fabids</taxon>
        <taxon>Fabales</taxon>
        <taxon>Fabaceae</taxon>
        <taxon>Papilionoideae</taxon>
        <taxon>50 kb inversion clade</taxon>
        <taxon>NPAAA clade</taxon>
        <taxon>Hologalegina</taxon>
        <taxon>IRL clade</taxon>
        <taxon>Trifolieae</taxon>
        <taxon>Trifolium</taxon>
    </lineage>
</organism>
<keyword evidence="3" id="KW-1185">Reference proteome</keyword>